<dbReference type="InterPro" id="IPR036259">
    <property type="entry name" value="MFS_trans_sf"/>
</dbReference>
<dbReference type="AlphaFoldDB" id="A0A1J3CQ63"/>
<feature type="transmembrane region" description="Helical" evidence="1">
    <location>
        <begin position="48"/>
        <end position="68"/>
    </location>
</feature>
<name>A0A1J3CQ63_NOCCA</name>
<dbReference type="SUPFAM" id="SSF103473">
    <property type="entry name" value="MFS general substrate transporter"/>
    <property type="match status" value="1"/>
</dbReference>
<organism evidence="2">
    <name type="scientific">Noccaea caerulescens</name>
    <name type="common">Alpine penny-cress</name>
    <name type="synonym">Thlaspi caerulescens</name>
    <dbReference type="NCBI Taxonomy" id="107243"/>
    <lineage>
        <taxon>Eukaryota</taxon>
        <taxon>Viridiplantae</taxon>
        <taxon>Streptophyta</taxon>
        <taxon>Embryophyta</taxon>
        <taxon>Tracheophyta</taxon>
        <taxon>Spermatophyta</taxon>
        <taxon>Magnoliopsida</taxon>
        <taxon>eudicotyledons</taxon>
        <taxon>Gunneridae</taxon>
        <taxon>Pentapetalae</taxon>
        <taxon>rosids</taxon>
        <taxon>malvids</taxon>
        <taxon>Brassicales</taxon>
        <taxon>Brassicaceae</taxon>
        <taxon>Coluteocarpeae</taxon>
        <taxon>Noccaea</taxon>
    </lineage>
</organism>
<dbReference type="EMBL" id="GEVI01022271">
    <property type="protein sequence ID" value="JAU10049.1"/>
    <property type="molecule type" value="Transcribed_RNA"/>
</dbReference>
<keyword evidence="1" id="KW-0812">Transmembrane</keyword>
<gene>
    <name evidence="2" type="ORF">GA_TR19327_c1_g1_i1_g.64072</name>
</gene>
<evidence type="ECO:0000313" key="2">
    <source>
        <dbReference type="EMBL" id="JAU10049.1"/>
    </source>
</evidence>
<accession>A0A1J3CQ63</accession>
<sequence>MVCQGTVDCLALAYVAKNIHGRKRISMFGVLAGARSISGVCANFSARFLLVSSIFQVSAISLLVGLVYMRIFLKEKLHDDGDDDEDDYYDDGGDLRTLTEPILNDAPAKTYVFKNKYSSLKDMYMVSLMKNRYIEYIHIYV</sequence>
<keyword evidence="1" id="KW-0472">Membrane</keyword>
<protein>
    <submittedName>
        <fullName evidence="2">Uncharacterized protein</fullName>
    </submittedName>
</protein>
<evidence type="ECO:0000256" key="1">
    <source>
        <dbReference type="SAM" id="Phobius"/>
    </source>
</evidence>
<reference evidence="2" key="1">
    <citation type="submission" date="2016-07" db="EMBL/GenBank/DDBJ databases">
        <title>De novo transcriptome assembly of four accessions of the metal hyperaccumulator plant Noccaea caerulescens.</title>
        <authorList>
            <person name="Blande D."/>
            <person name="Halimaa P."/>
            <person name="Tervahauta A.I."/>
            <person name="Aarts M.G."/>
            <person name="Karenlampi S.O."/>
        </authorList>
    </citation>
    <scope>NUCLEOTIDE SEQUENCE</scope>
</reference>
<keyword evidence="1" id="KW-1133">Transmembrane helix</keyword>
<proteinExistence type="predicted"/>